<keyword evidence="1" id="KW-1133">Transmembrane helix</keyword>
<dbReference type="Proteomes" id="UP000184232">
    <property type="component" value="Unassembled WGS sequence"/>
</dbReference>
<proteinExistence type="predicted"/>
<feature type="transmembrane region" description="Helical" evidence="1">
    <location>
        <begin position="26"/>
        <end position="50"/>
    </location>
</feature>
<name>A0A1M6BHI4_9FLAO</name>
<dbReference type="AlphaFoldDB" id="A0A1M6BHI4"/>
<dbReference type="OrthoDB" id="1449578at2"/>
<reference evidence="2 3" key="1">
    <citation type="submission" date="2016-11" db="EMBL/GenBank/DDBJ databases">
        <authorList>
            <person name="Jaros S."/>
            <person name="Januszkiewicz K."/>
            <person name="Wedrychowicz H."/>
        </authorList>
    </citation>
    <scope>NUCLEOTIDE SEQUENCE [LARGE SCALE GENOMIC DNA]</scope>
    <source>
        <strain evidence="2 3">DSM 22807</strain>
    </source>
</reference>
<evidence type="ECO:0000313" key="2">
    <source>
        <dbReference type="EMBL" id="SHI48048.1"/>
    </source>
</evidence>
<accession>A0A1M6BHI4</accession>
<dbReference type="STRING" id="683124.SAMN05444337_0106"/>
<keyword evidence="1" id="KW-0472">Membrane</keyword>
<keyword evidence="1" id="KW-0812">Transmembrane</keyword>
<organism evidence="2 3">
    <name type="scientific">Flavobacterium haoranii</name>
    <dbReference type="NCBI Taxonomy" id="683124"/>
    <lineage>
        <taxon>Bacteria</taxon>
        <taxon>Pseudomonadati</taxon>
        <taxon>Bacteroidota</taxon>
        <taxon>Flavobacteriia</taxon>
        <taxon>Flavobacteriales</taxon>
        <taxon>Flavobacteriaceae</taxon>
        <taxon>Flavobacterium</taxon>
    </lineage>
</organism>
<protein>
    <submittedName>
        <fullName evidence="2">Uncharacterized protein</fullName>
    </submittedName>
</protein>
<evidence type="ECO:0000256" key="1">
    <source>
        <dbReference type="SAM" id="Phobius"/>
    </source>
</evidence>
<feature type="transmembrane region" description="Helical" evidence="1">
    <location>
        <begin position="65"/>
        <end position="85"/>
    </location>
</feature>
<dbReference type="RefSeq" id="WP_072780352.1">
    <property type="nucleotide sequence ID" value="NZ_CP045292.1"/>
</dbReference>
<gene>
    <name evidence="2" type="ORF">SAMN05444337_0106</name>
</gene>
<dbReference type="EMBL" id="FQZH01000001">
    <property type="protein sequence ID" value="SHI48048.1"/>
    <property type="molecule type" value="Genomic_DNA"/>
</dbReference>
<evidence type="ECO:0000313" key="3">
    <source>
        <dbReference type="Proteomes" id="UP000184232"/>
    </source>
</evidence>
<sequence length="111" mass="12849">MFGFVLIYWVGKYFYKLAEEYKENKWLYAILGIAVYFGSQLLTGVFLGLLDIMFGWNIDWEGNTAINLLGIPIGAVFSYLFYILLERKWKKDKTAVVESIDDIGIENNSEL</sequence>
<keyword evidence="3" id="KW-1185">Reference proteome</keyword>